<dbReference type="RefSeq" id="WP_369344700.1">
    <property type="nucleotide sequence ID" value="NZ_CP129674.1"/>
</dbReference>
<keyword evidence="3" id="KW-0813">Transport</keyword>
<accession>A0AB39U8I8</accession>
<keyword evidence="3" id="KW-0762">Sugar transport</keyword>
<reference evidence="3" key="1">
    <citation type="submission" date="2023-07" db="EMBL/GenBank/DDBJ databases">
        <title>Bifidobacterium aquikefiriaerophilum sp. nov. and Bifidobacterium eccum sp. nov., isolated from water kefir.</title>
        <authorList>
            <person name="Breselge S."/>
            <person name="Bellassi P."/>
            <person name="Barcenilla C."/>
            <person name="Alvarez-Ordonez A."/>
            <person name="Morelli L."/>
            <person name="Cotter P.D."/>
        </authorList>
    </citation>
    <scope>NUCLEOTIDE SEQUENCE</scope>
    <source>
        <strain evidence="3">WK041_4_12</strain>
    </source>
</reference>
<dbReference type="PROSITE" id="PS51094">
    <property type="entry name" value="PTS_EIIA_TYPE_2"/>
    <property type="match status" value="1"/>
</dbReference>
<organism evidence="3">
    <name type="scientific">Bifidobacterium aquikefiricola</name>
    <dbReference type="NCBI Taxonomy" id="3059038"/>
    <lineage>
        <taxon>Bacteria</taxon>
        <taxon>Bacillati</taxon>
        <taxon>Actinomycetota</taxon>
        <taxon>Actinomycetes</taxon>
        <taxon>Bifidobacteriales</taxon>
        <taxon>Bifidobacteriaceae</taxon>
        <taxon>Bifidobacterium</taxon>
    </lineage>
</organism>
<evidence type="ECO:0000313" key="3">
    <source>
        <dbReference type="EMBL" id="XDS45161.1"/>
    </source>
</evidence>
<evidence type="ECO:0000259" key="2">
    <source>
        <dbReference type="PROSITE" id="PS51094"/>
    </source>
</evidence>
<dbReference type="KEGG" id="baqk:QN215_03320"/>
<dbReference type="InterPro" id="IPR051541">
    <property type="entry name" value="PTS_SugarTrans_NitroReg"/>
</dbReference>
<feature type="region of interest" description="Disordered" evidence="1">
    <location>
        <begin position="151"/>
        <end position="174"/>
    </location>
</feature>
<name>A0AB39U8I8_9BIFI</name>
<dbReference type="PANTHER" id="PTHR47738:SF1">
    <property type="entry name" value="NITROGEN REGULATORY PROTEIN"/>
    <property type="match status" value="1"/>
</dbReference>
<evidence type="ECO:0000256" key="1">
    <source>
        <dbReference type="SAM" id="MobiDB-lite"/>
    </source>
</evidence>
<dbReference type="SUPFAM" id="SSF55804">
    <property type="entry name" value="Phoshotransferase/anion transport protein"/>
    <property type="match status" value="1"/>
</dbReference>
<dbReference type="PANTHER" id="PTHR47738">
    <property type="entry name" value="PTS SYSTEM FRUCTOSE-LIKE EIIA COMPONENT-RELATED"/>
    <property type="match status" value="1"/>
</dbReference>
<dbReference type="AlphaFoldDB" id="A0AB39U8I8"/>
<gene>
    <name evidence="3" type="ORF">QN215_03320</name>
</gene>
<feature type="domain" description="PTS EIIA type-2" evidence="2">
    <location>
        <begin position="1"/>
        <end position="142"/>
    </location>
</feature>
<sequence>MNIRMYWDIELPSYRRDTFLNESISLLAKIGDITNQTQIVQALNARERQGNTLLSQTLALPHAQSGGILTTVIAYVKTKKPISDWQAGCTVDRFIFILLPEHLSNHESRELKAFFRLLADDRVMELLSTGSELAVKTMIDNQQFTSHEGAVNGGNINPGSIGSQHHTYKSGGRE</sequence>
<proteinExistence type="predicted"/>
<dbReference type="Pfam" id="PF00359">
    <property type="entry name" value="PTS_EIIA_2"/>
    <property type="match status" value="1"/>
</dbReference>
<dbReference type="InterPro" id="IPR002178">
    <property type="entry name" value="PTS_EIIA_type-2_dom"/>
</dbReference>
<dbReference type="InterPro" id="IPR016152">
    <property type="entry name" value="PTrfase/Anion_transptr"/>
</dbReference>
<dbReference type="Gene3D" id="3.40.930.10">
    <property type="entry name" value="Mannitol-specific EII, Chain A"/>
    <property type="match status" value="1"/>
</dbReference>
<protein>
    <submittedName>
        <fullName evidence="3">PTS sugar transporter subunit IIA</fullName>
    </submittedName>
</protein>
<dbReference type="EMBL" id="CP129674">
    <property type="protein sequence ID" value="XDS45161.1"/>
    <property type="molecule type" value="Genomic_DNA"/>
</dbReference>
<dbReference type="GO" id="GO:0030295">
    <property type="term" value="F:protein kinase activator activity"/>
    <property type="evidence" value="ECO:0007669"/>
    <property type="project" value="TreeGrafter"/>
</dbReference>
<feature type="compositionally biased region" description="Low complexity" evidence="1">
    <location>
        <begin position="153"/>
        <end position="163"/>
    </location>
</feature>